<sequence length="102" mass="11894">MEGVGTRTERRGVILELLDHKTFDSVSIKHYLLFLGGTFKEKREECFGWSHSLKCKHTWRAVLTITSETLAFLHVPKMPGFKEQGQRQHLMEHRLGNRENNS</sequence>
<accession>A0ACB8EHJ4</accession>
<organism evidence="1 2">
    <name type="scientific">Sphaerodactylus townsendi</name>
    <dbReference type="NCBI Taxonomy" id="933632"/>
    <lineage>
        <taxon>Eukaryota</taxon>
        <taxon>Metazoa</taxon>
        <taxon>Chordata</taxon>
        <taxon>Craniata</taxon>
        <taxon>Vertebrata</taxon>
        <taxon>Euteleostomi</taxon>
        <taxon>Lepidosauria</taxon>
        <taxon>Squamata</taxon>
        <taxon>Bifurcata</taxon>
        <taxon>Gekkota</taxon>
        <taxon>Sphaerodactylidae</taxon>
        <taxon>Sphaerodactylus</taxon>
    </lineage>
</organism>
<keyword evidence="2" id="KW-1185">Reference proteome</keyword>
<name>A0ACB8EHJ4_9SAUR</name>
<dbReference type="Proteomes" id="UP000827872">
    <property type="component" value="Linkage Group LG03"/>
</dbReference>
<dbReference type="EMBL" id="CM037616">
    <property type="protein sequence ID" value="KAH7991965.1"/>
    <property type="molecule type" value="Genomic_DNA"/>
</dbReference>
<reference evidence="1" key="1">
    <citation type="submission" date="2021-08" db="EMBL/GenBank/DDBJ databases">
        <title>The first chromosome-level gecko genome reveals the dynamic sex chromosomes of Neotropical dwarf geckos (Sphaerodactylidae: Sphaerodactylus).</title>
        <authorList>
            <person name="Pinto B.J."/>
            <person name="Keating S.E."/>
            <person name="Gamble T."/>
        </authorList>
    </citation>
    <scope>NUCLEOTIDE SEQUENCE</scope>
    <source>
        <strain evidence="1">TG3544</strain>
    </source>
</reference>
<protein>
    <submittedName>
        <fullName evidence="1">Uncharacterized protein</fullName>
    </submittedName>
</protein>
<evidence type="ECO:0000313" key="1">
    <source>
        <dbReference type="EMBL" id="KAH7991965.1"/>
    </source>
</evidence>
<proteinExistence type="predicted"/>
<evidence type="ECO:0000313" key="2">
    <source>
        <dbReference type="Proteomes" id="UP000827872"/>
    </source>
</evidence>
<comment type="caution">
    <text evidence="1">The sequence shown here is derived from an EMBL/GenBank/DDBJ whole genome shotgun (WGS) entry which is preliminary data.</text>
</comment>
<gene>
    <name evidence="1" type="ORF">K3G42_017619</name>
</gene>